<accession>A0ABQ2F0A3</accession>
<dbReference type="InterPro" id="IPR035992">
    <property type="entry name" value="Ricin_B-like_lectins"/>
</dbReference>
<dbReference type="Gene3D" id="2.80.10.50">
    <property type="match status" value="1"/>
</dbReference>
<organism evidence="2 3">
    <name type="scientific">Streptomyces camponoticapitis</name>
    <dbReference type="NCBI Taxonomy" id="1616125"/>
    <lineage>
        <taxon>Bacteria</taxon>
        <taxon>Bacillati</taxon>
        <taxon>Actinomycetota</taxon>
        <taxon>Actinomycetes</taxon>
        <taxon>Kitasatosporales</taxon>
        <taxon>Streptomycetaceae</taxon>
        <taxon>Streptomyces</taxon>
    </lineage>
</organism>
<feature type="domain" description="Ricin B lectin" evidence="1">
    <location>
        <begin position="3"/>
        <end position="121"/>
    </location>
</feature>
<dbReference type="Proteomes" id="UP000660265">
    <property type="component" value="Unassembled WGS sequence"/>
</dbReference>
<reference evidence="3" key="1">
    <citation type="journal article" date="2019" name="Int. J. Syst. Evol. Microbiol.">
        <title>The Global Catalogue of Microorganisms (GCM) 10K type strain sequencing project: providing services to taxonomists for standard genome sequencing and annotation.</title>
        <authorList>
            <consortium name="The Broad Institute Genomics Platform"/>
            <consortium name="The Broad Institute Genome Sequencing Center for Infectious Disease"/>
            <person name="Wu L."/>
            <person name="Ma J."/>
        </authorList>
    </citation>
    <scope>NUCLEOTIDE SEQUENCE [LARGE SCALE GENOMIC DNA]</scope>
    <source>
        <strain evidence="3">CGMCC 4.7275</strain>
    </source>
</reference>
<gene>
    <name evidence="2" type="ORF">GCM10011583_72610</name>
</gene>
<dbReference type="InterPro" id="IPR000772">
    <property type="entry name" value="Ricin_B_lectin"/>
</dbReference>
<proteinExistence type="predicted"/>
<dbReference type="Pfam" id="PF00652">
    <property type="entry name" value="Ricin_B_lectin"/>
    <property type="match status" value="1"/>
</dbReference>
<protein>
    <recommendedName>
        <fullName evidence="1">Ricin B lectin domain-containing protein</fullName>
    </recommendedName>
</protein>
<sequence length="124" mass="13712">MSIPGGSKTPGIQATQFDCNPNSWAKRFYVETQNLDGWGNPVVWLRSESSGLCLAVAGIPEAGKPVVQAPCSQTHQWSWDKAGRLVYDTLTNTCLAVPHGWKGNNVKLILWTCNFGREQSWGEY</sequence>
<evidence type="ECO:0000259" key="1">
    <source>
        <dbReference type="Pfam" id="PF00652"/>
    </source>
</evidence>
<dbReference type="SUPFAM" id="SSF50370">
    <property type="entry name" value="Ricin B-like lectins"/>
    <property type="match status" value="1"/>
</dbReference>
<dbReference type="CDD" id="cd00161">
    <property type="entry name" value="beta-trefoil_Ricin-like"/>
    <property type="match status" value="1"/>
</dbReference>
<dbReference type="PROSITE" id="PS50231">
    <property type="entry name" value="RICIN_B_LECTIN"/>
    <property type="match status" value="1"/>
</dbReference>
<comment type="caution">
    <text evidence="2">The sequence shown here is derived from an EMBL/GenBank/DDBJ whole genome shotgun (WGS) entry which is preliminary data.</text>
</comment>
<name>A0ABQ2F0A3_9ACTN</name>
<evidence type="ECO:0000313" key="2">
    <source>
        <dbReference type="EMBL" id="GGK30209.1"/>
    </source>
</evidence>
<keyword evidence="3" id="KW-1185">Reference proteome</keyword>
<dbReference type="EMBL" id="BMMV01000040">
    <property type="protein sequence ID" value="GGK30209.1"/>
    <property type="molecule type" value="Genomic_DNA"/>
</dbReference>
<evidence type="ECO:0000313" key="3">
    <source>
        <dbReference type="Proteomes" id="UP000660265"/>
    </source>
</evidence>